<keyword evidence="5" id="KW-0413">Isomerase</keyword>
<keyword evidence="6" id="KW-0812">Transmembrane</keyword>
<dbReference type="Proteomes" id="UP000228561">
    <property type="component" value="Unassembled WGS sequence"/>
</dbReference>
<sequence>MDNNPEVAFKKRQFISTKTAIIIAVIIILAALVYYYKGLFIAATINGSPITRLAVIKELEKASGKQALDSLITKKLINNEAIKKGISITSEEVDAEIKTIEDQIKAQGQTLEQALATKNMKLEDLKQQILTRKTLEKILADKLQVTEDEITKFITDNNVAIPQGQEEAYRTQIIAQLKQQKLNTEAETLITSLRSGATIKYFTNY</sequence>
<dbReference type="Pfam" id="PF13624">
    <property type="entry name" value="SurA_N_3"/>
    <property type="match status" value="1"/>
</dbReference>
<accession>A0A2M7B8S7</accession>
<comment type="caution">
    <text evidence="7">The sequence shown here is derived from an EMBL/GenBank/DDBJ whole genome shotgun (WGS) entry which is preliminary data.</text>
</comment>
<dbReference type="EMBL" id="PEVG01000023">
    <property type="protein sequence ID" value="PIU99514.1"/>
    <property type="molecule type" value="Genomic_DNA"/>
</dbReference>
<dbReference type="GO" id="GO:0003755">
    <property type="term" value="F:peptidyl-prolyl cis-trans isomerase activity"/>
    <property type="evidence" value="ECO:0007669"/>
    <property type="project" value="UniProtKB-KW"/>
</dbReference>
<gene>
    <name evidence="7" type="ORF">COS58_01930</name>
</gene>
<feature type="transmembrane region" description="Helical" evidence="6">
    <location>
        <begin position="20"/>
        <end position="36"/>
    </location>
</feature>
<dbReference type="InterPro" id="IPR050245">
    <property type="entry name" value="PrsA_foldase"/>
</dbReference>
<dbReference type="SUPFAM" id="SSF109998">
    <property type="entry name" value="Triger factor/SurA peptide-binding domain-like"/>
    <property type="match status" value="1"/>
</dbReference>
<evidence type="ECO:0000256" key="3">
    <source>
        <dbReference type="ARBA" id="ARBA00022729"/>
    </source>
</evidence>
<evidence type="ECO:0000256" key="4">
    <source>
        <dbReference type="ARBA" id="ARBA00023110"/>
    </source>
</evidence>
<protein>
    <recommendedName>
        <fullName evidence="2">peptidylprolyl isomerase</fullName>
        <ecNumber evidence="2">5.2.1.8</ecNumber>
    </recommendedName>
</protein>
<dbReference type="InterPro" id="IPR027304">
    <property type="entry name" value="Trigger_fact/SurA_dom_sf"/>
</dbReference>
<keyword evidence="4" id="KW-0697">Rotamase</keyword>
<evidence type="ECO:0000313" key="8">
    <source>
        <dbReference type="Proteomes" id="UP000228561"/>
    </source>
</evidence>
<organism evidence="7 8">
    <name type="scientific">Candidatus Tagabacteria bacterium CG03_land_8_20_14_0_80_41_22</name>
    <dbReference type="NCBI Taxonomy" id="1975020"/>
    <lineage>
        <taxon>Bacteria</taxon>
        <taxon>Candidatus Tagaibacteriota</taxon>
    </lineage>
</organism>
<comment type="catalytic activity">
    <reaction evidence="1">
        <text>[protein]-peptidylproline (omega=180) = [protein]-peptidylproline (omega=0)</text>
        <dbReference type="Rhea" id="RHEA:16237"/>
        <dbReference type="Rhea" id="RHEA-COMP:10747"/>
        <dbReference type="Rhea" id="RHEA-COMP:10748"/>
        <dbReference type="ChEBI" id="CHEBI:83833"/>
        <dbReference type="ChEBI" id="CHEBI:83834"/>
        <dbReference type="EC" id="5.2.1.8"/>
    </reaction>
</comment>
<keyword evidence="3" id="KW-0732">Signal</keyword>
<reference evidence="8" key="1">
    <citation type="submission" date="2017-09" db="EMBL/GenBank/DDBJ databases">
        <title>Depth-based differentiation of microbial function through sediment-hosted aquifers and enrichment of novel symbionts in the deep terrestrial subsurface.</title>
        <authorList>
            <person name="Probst A.J."/>
            <person name="Ladd B."/>
            <person name="Jarett J.K."/>
            <person name="Geller-Mcgrath D.E."/>
            <person name="Sieber C.M.K."/>
            <person name="Emerson J.B."/>
            <person name="Anantharaman K."/>
            <person name="Thomas B.C."/>
            <person name="Malmstrom R."/>
            <person name="Stieglmeier M."/>
            <person name="Klingl A."/>
            <person name="Woyke T."/>
            <person name="Ryan C.M."/>
            <person name="Banfield J.F."/>
        </authorList>
    </citation>
    <scope>NUCLEOTIDE SEQUENCE [LARGE SCALE GENOMIC DNA]</scope>
</reference>
<dbReference type="EC" id="5.2.1.8" evidence="2"/>
<dbReference type="PANTHER" id="PTHR47245">
    <property type="entry name" value="PEPTIDYLPROLYL ISOMERASE"/>
    <property type="match status" value="1"/>
</dbReference>
<evidence type="ECO:0000256" key="6">
    <source>
        <dbReference type="SAM" id="Phobius"/>
    </source>
</evidence>
<dbReference type="PANTHER" id="PTHR47245:SF1">
    <property type="entry name" value="FOLDASE PROTEIN PRSA"/>
    <property type="match status" value="1"/>
</dbReference>
<name>A0A2M7B8S7_9BACT</name>
<dbReference type="AlphaFoldDB" id="A0A2M7B8S7"/>
<keyword evidence="6" id="KW-0472">Membrane</keyword>
<dbReference type="Gene3D" id="1.10.4030.10">
    <property type="entry name" value="Porin chaperone SurA, peptide-binding domain"/>
    <property type="match status" value="1"/>
</dbReference>
<proteinExistence type="predicted"/>
<evidence type="ECO:0000256" key="2">
    <source>
        <dbReference type="ARBA" id="ARBA00013194"/>
    </source>
</evidence>
<keyword evidence="6" id="KW-1133">Transmembrane helix</keyword>
<evidence type="ECO:0000256" key="1">
    <source>
        <dbReference type="ARBA" id="ARBA00000971"/>
    </source>
</evidence>
<evidence type="ECO:0000313" key="7">
    <source>
        <dbReference type="EMBL" id="PIU99514.1"/>
    </source>
</evidence>
<evidence type="ECO:0000256" key="5">
    <source>
        <dbReference type="ARBA" id="ARBA00023235"/>
    </source>
</evidence>